<evidence type="ECO:0000259" key="6">
    <source>
        <dbReference type="PROSITE" id="PS51085"/>
    </source>
</evidence>
<name>A0ABW8K502_9GAMM</name>
<dbReference type="PANTHER" id="PTHR44379">
    <property type="entry name" value="OXIDOREDUCTASE WITH IRON-SULFUR SUBUNIT"/>
    <property type="match status" value="1"/>
</dbReference>
<dbReference type="EMBL" id="JADIKD010000010">
    <property type="protein sequence ID" value="MFK2917980.1"/>
    <property type="molecule type" value="Genomic_DNA"/>
</dbReference>
<evidence type="ECO:0000256" key="5">
    <source>
        <dbReference type="ARBA" id="ARBA00023014"/>
    </source>
</evidence>
<dbReference type="InterPro" id="IPR001041">
    <property type="entry name" value="2Fe-2S_ferredoxin-type"/>
</dbReference>
<dbReference type="InterPro" id="IPR036010">
    <property type="entry name" value="2Fe-2S_ferredoxin-like_sf"/>
</dbReference>
<keyword evidence="3" id="KW-0560">Oxidoreductase</keyword>
<keyword evidence="1" id="KW-0001">2Fe-2S</keyword>
<dbReference type="PANTHER" id="PTHR44379:SF2">
    <property type="entry name" value="BLR6218 PROTEIN"/>
    <property type="match status" value="1"/>
</dbReference>
<dbReference type="InterPro" id="IPR006058">
    <property type="entry name" value="2Fe2S_fd_BS"/>
</dbReference>
<dbReference type="InterPro" id="IPR002888">
    <property type="entry name" value="2Fe-2S-bd"/>
</dbReference>
<organism evidence="7 8">
    <name type="scientific">Dyella koreensis</name>
    <dbReference type="NCBI Taxonomy" id="311235"/>
    <lineage>
        <taxon>Bacteria</taxon>
        <taxon>Pseudomonadati</taxon>
        <taxon>Pseudomonadota</taxon>
        <taxon>Gammaproteobacteria</taxon>
        <taxon>Lysobacterales</taxon>
        <taxon>Rhodanobacteraceae</taxon>
        <taxon>Dyella</taxon>
    </lineage>
</organism>
<accession>A0ABW8K502</accession>
<keyword evidence="8" id="KW-1185">Reference proteome</keyword>
<keyword evidence="4" id="KW-0408">Iron</keyword>
<comment type="caution">
    <text evidence="7">The sequence shown here is derived from an EMBL/GenBank/DDBJ whole genome shotgun (WGS) entry which is preliminary data.</text>
</comment>
<gene>
    <name evidence="7" type="ORF">ISS97_11960</name>
</gene>
<evidence type="ECO:0000313" key="8">
    <source>
        <dbReference type="Proteomes" id="UP001620408"/>
    </source>
</evidence>
<evidence type="ECO:0000256" key="3">
    <source>
        <dbReference type="ARBA" id="ARBA00023002"/>
    </source>
</evidence>
<dbReference type="CDD" id="cd00207">
    <property type="entry name" value="fer2"/>
    <property type="match status" value="1"/>
</dbReference>
<dbReference type="Pfam" id="PF01799">
    <property type="entry name" value="Fer2_2"/>
    <property type="match status" value="1"/>
</dbReference>
<dbReference type="InterPro" id="IPR036884">
    <property type="entry name" value="2Fe-2S-bd_dom_sf"/>
</dbReference>
<dbReference type="Gene3D" id="1.10.150.120">
    <property type="entry name" value="[2Fe-2S]-binding domain"/>
    <property type="match status" value="1"/>
</dbReference>
<evidence type="ECO:0000256" key="1">
    <source>
        <dbReference type="ARBA" id="ARBA00022714"/>
    </source>
</evidence>
<dbReference type="PROSITE" id="PS00197">
    <property type="entry name" value="2FE2S_FER_1"/>
    <property type="match status" value="1"/>
</dbReference>
<evidence type="ECO:0000313" key="7">
    <source>
        <dbReference type="EMBL" id="MFK2917980.1"/>
    </source>
</evidence>
<keyword evidence="2" id="KW-0479">Metal-binding</keyword>
<keyword evidence="5" id="KW-0411">Iron-sulfur</keyword>
<feature type="domain" description="2Fe-2S ferredoxin-type" evidence="6">
    <location>
        <begin position="1"/>
        <end position="75"/>
    </location>
</feature>
<dbReference type="SUPFAM" id="SSF54292">
    <property type="entry name" value="2Fe-2S ferredoxin-like"/>
    <property type="match status" value="1"/>
</dbReference>
<sequence>MSLSVNGRSHAIHADPETTLLRVLRKDLQLTGTSFACTNGQCSACTVHVNDRPTRSCRIPVHVVLGTEIVTIEGLAAREGLSSRELHAVQRAWIDEGVPDCPCQAGMIMAAAALLMENPDPSVADIEAAIYLDCRCGIRPHVLRAIASLAERLKSW</sequence>
<evidence type="ECO:0000256" key="4">
    <source>
        <dbReference type="ARBA" id="ARBA00023004"/>
    </source>
</evidence>
<protein>
    <submittedName>
        <fullName evidence="7">(2Fe-2S)-binding protein</fullName>
    </submittedName>
</protein>
<dbReference type="Pfam" id="PF00111">
    <property type="entry name" value="Fer2"/>
    <property type="match status" value="1"/>
</dbReference>
<proteinExistence type="predicted"/>
<reference evidence="7 8" key="1">
    <citation type="submission" date="2020-10" db="EMBL/GenBank/DDBJ databases">
        <title>Phylogeny of dyella-like bacteria.</title>
        <authorList>
            <person name="Fu J."/>
        </authorList>
    </citation>
    <scope>NUCLEOTIDE SEQUENCE [LARGE SCALE GENOMIC DNA]</scope>
    <source>
        <strain evidence="7 8">BB4</strain>
    </source>
</reference>
<dbReference type="PROSITE" id="PS51085">
    <property type="entry name" value="2FE2S_FER_2"/>
    <property type="match status" value="1"/>
</dbReference>
<dbReference type="SUPFAM" id="SSF47741">
    <property type="entry name" value="CO dehydrogenase ISP C-domain like"/>
    <property type="match status" value="1"/>
</dbReference>
<dbReference type="Proteomes" id="UP001620408">
    <property type="component" value="Unassembled WGS sequence"/>
</dbReference>
<dbReference type="InterPro" id="IPR012675">
    <property type="entry name" value="Beta-grasp_dom_sf"/>
</dbReference>
<dbReference type="InterPro" id="IPR051452">
    <property type="entry name" value="Diverse_Oxidoreductases"/>
</dbReference>
<dbReference type="Gene3D" id="3.10.20.30">
    <property type="match status" value="1"/>
</dbReference>
<evidence type="ECO:0000256" key="2">
    <source>
        <dbReference type="ARBA" id="ARBA00022723"/>
    </source>
</evidence>